<dbReference type="PANTHER" id="PTHR30404">
    <property type="entry name" value="N-ACETYLMURAMOYL-L-ALANINE AMIDASE"/>
    <property type="match status" value="1"/>
</dbReference>
<dbReference type="Gene3D" id="3.40.630.40">
    <property type="entry name" value="Zn-dependent exopeptidases"/>
    <property type="match status" value="1"/>
</dbReference>
<dbReference type="OrthoDB" id="9806267at2"/>
<evidence type="ECO:0000256" key="3">
    <source>
        <dbReference type="ARBA" id="ARBA00022801"/>
    </source>
</evidence>
<comment type="catalytic activity">
    <reaction evidence="1">
        <text>Hydrolyzes the link between N-acetylmuramoyl residues and L-amino acid residues in certain cell-wall glycopeptides.</text>
        <dbReference type="EC" id="3.5.1.28"/>
    </reaction>
</comment>
<sequence length="408" mass="46159">MNAMKLRDKTALKHCLWLFAFINVSLVSFFLFSAHAQNTSRLGLINLRVVGDESRLRFISVFDKKPTYNLQYFNLPKRLVINLPTVDFSEQKQKPTPVGMLSSIRYGLVSQNSSRIILTINTSFSVENQQVEQLDDGFWQVIVDLKKDSEQTFDNLLKRQNTQNFSSIDVSKNNEKSPFRVVIDAGHGGIDSGAQGVTGILEKDVTLAFARALREELEKNTLIDVFLTRDSDVFLRLNERVEKAREYCADLFISIHADSINTQSLRGATVYTISDQASDNVARVLAESENKTDLLDGLPADKFPEISDILIDLTRRETHAFSVSFADQLVQNLSQNNIKLIKNPHRYAGFQVLKAHDIPSVLVELGYLSNKHDEKLISDPAWRFKMAGTIAQSVIEFAQYRIGSDYTK</sequence>
<reference evidence="5 6" key="1">
    <citation type="submission" date="2012-03" db="EMBL/GenBank/DDBJ databases">
        <title>The Genome Sequence of Bartonella tamiae Th239.</title>
        <authorList>
            <consortium name="The Broad Institute Genome Sequencing Platform"/>
            <consortium name="The Broad Institute Genome Sequencing Center for Infectious Disease"/>
            <person name="Feldgarden M."/>
            <person name="Kirby J."/>
            <person name="Kosoy M."/>
            <person name="Birtles R."/>
            <person name="Probert W.S."/>
            <person name="Chiaraviglio L."/>
            <person name="Young S.K."/>
            <person name="Zeng Q."/>
            <person name="Gargeya S."/>
            <person name="Fitzgerald M."/>
            <person name="Haas B."/>
            <person name="Abouelleil A."/>
            <person name="Alvarado L."/>
            <person name="Arachchi H.M."/>
            <person name="Berlin A."/>
            <person name="Chapman S.B."/>
            <person name="Gearin G."/>
            <person name="Goldberg J."/>
            <person name="Griggs A."/>
            <person name="Gujja S."/>
            <person name="Hansen M."/>
            <person name="Heiman D."/>
            <person name="Howarth C."/>
            <person name="Larimer J."/>
            <person name="Lui A."/>
            <person name="MacDonald P.J.P."/>
            <person name="McCowen C."/>
            <person name="Montmayeur A."/>
            <person name="Murphy C."/>
            <person name="Neiman D."/>
            <person name="Pearson M."/>
            <person name="Priest M."/>
            <person name="Roberts A."/>
            <person name="Saif S."/>
            <person name="Shea T."/>
            <person name="Sisk P."/>
            <person name="Stolte C."/>
            <person name="Sykes S."/>
            <person name="Wortman J."/>
            <person name="Nusbaum C."/>
            <person name="Birren B."/>
        </authorList>
    </citation>
    <scope>NUCLEOTIDE SEQUENCE [LARGE SCALE GENOMIC DNA]</scope>
    <source>
        <strain evidence="5 6">Th239</strain>
    </source>
</reference>
<dbReference type="EC" id="3.5.1.28" evidence="2"/>
<dbReference type="InterPro" id="IPR050695">
    <property type="entry name" value="N-acetylmuramoyl_amidase_3"/>
</dbReference>
<comment type="caution">
    <text evidence="5">The sequence shown here is derived from an EMBL/GenBank/DDBJ whole genome shotgun (WGS) entry which is preliminary data.</text>
</comment>
<dbReference type="STRING" id="1094558.ME5_01446"/>
<keyword evidence="3" id="KW-0378">Hydrolase</keyword>
<protein>
    <recommendedName>
        <fullName evidence="2">N-acetylmuramoyl-L-alanine amidase</fullName>
        <ecNumber evidence="2">3.5.1.28</ecNumber>
    </recommendedName>
</protein>
<proteinExistence type="predicted"/>
<evidence type="ECO:0000313" key="6">
    <source>
        <dbReference type="Proteomes" id="UP000008952"/>
    </source>
</evidence>
<evidence type="ECO:0000256" key="2">
    <source>
        <dbReference type="ARBA" id="ARBA00011901"/>
    </source>
</evidence>
<dbReference type="Proteomes" id="UP000008952">
    <property type="component" value="Unassembled WGS sequence"/>
</dbReference>
<dbReference type="GO" id="GO:0009253">
    <property type="term" value="P:peptidoglycan catabolic process"/>
    <property type="evidence" value="ECO:0007669"/>
    <property type="project" value="InterPro"/>
</dbReference>
<dbReference type="EMBL" id="AIMB01000008">
    <property type="protein sequence ID" value="EJF88895.1"/>
    <property type="molecule type" value="Genomic_DNA"/>
</dbReference>
<dbReference type="Pfam" id="PF01520">
    <property type="entry name" value="Amidase_3"/>
    <property type="match status" value="1"/>
</dbReference>
<dbReference type="InterPro" id="IPR002508">
    <property type="entry name" value="MurNAc-LAA_cat"/>
</dbReference>
<dbReference type="GO" id="GO:0030288">
    <property type="term" value="C:outer membrane-bounded periplasmic space"/>
    <property type="evidence" value="ECO:0007669"/>
    <property type="project" value="TreeGrafter"/>
</dbReference>
<feature type="domain" description="MurNAc-LAA" evidence="4">
    <location>
        <begin position="241"/>
        <end position="395"/>
    </location>
</feature>
<dbReference type="SMART" id="SM00646">
    <property type="entry name" value="Ami_3"/>
    <property type="match status" value="1"/>
</dbReference>
<gene>
    <name evidence="5" type="ORF">ME5_01446</name>
</gene>
<evidence type="ECO:0000313" key="5">
    <source>
        <dbReference type="EMBL" id="EJF88895.1"/>
    </source>
</evidence>
<organism evidence="5 6">
    <name type="scientific">Bartonella tamiae Th239</name>
    <dbReference type="NCBI Taxonomy" id="1094558"/>
    <lineage>
        <taxon>Bacteria</taxon>
        <taxon>Pseudomonadati</taxon>
        <taxon>Pseudomonadota</taxon>
        <taxon>Alphaproteobacteria</taxon>
        <taxon>Hyphomicrobiales</taxon>
        <taxon>Bartonellaceae</taxon>
        <taxon>Bartonella</taxon>
    </lineage>
</organism>
<dbReference type="PATRIC" id="fig|1094558.3.peg.1549"/>
<dbReference type="RefSeq" id="WP_008039824.1">
    <property type="nucleotide sequence ID" value="NZ_JH725147.1"/>
</dbReference>
<keyword evidence="6" id="KW-1185">Reference proteome</keyword>
<dbReference type="PANTHER" id="PTHR30404:SF0">
    <property type="entry name" value="N-ACETYLMURAMOYL-L-ALANINE AMIDASE AMIC"/>
    <property type="match status" value="1"/>
</dbReference>
<dbReference type="Gene3D" id="2.60.40.3500">
    <property type="match status" value="1"/>
</dbReference>
<dbReference type="GO" id="GO:0008745">
    <property type="term" value="F:N-acetylmuramoyl-L-alanine amidase activity"/>
    <property type="evidence" value="ECO:0007669"/>
    <property type="project" value="UniProtKB-EC"/>
</dbReference>
<evidence type="ECO:0000259" key="4">
    <source>
        <dbReference type="SMART" id="SM00646"/>
    </source>
</evidence>
<evidence type="ECO:0000256" key="1">
    <source>
        <dbReference type="ARBA" id="ARBA00001561"/>
    </source>
</evidence>
<dbReference type="AlphaFoldDB" id="J1JWE6"/>
<dbReference type="SUPFAM" id="SSF53187">
    <property type="entry name" value="Zn-dependent exopeptidases"/>
    <property type="match status" value="1"/>
</dbReference>
<dbReference type="eggNOG" id="COG0860">
    <property type="taxonomic scope" value="Bacteria"/>
</dbReference>
<accession>J1JWE6</accession>
<name>J1JWE6_9HYPH</name>
<dbReference type="HOGENOM" id="CLU_014322_2_1_5"/>
<dbReference type="CDD" id="cd02696">
    <property type="entry name" value="MurNAc-LAA"/>
    <property type="match status" value="1"/>
</dbReference>